<proteinExistence type="inferred from homology"/>
<dbReference type="SUPFAM" id="SSF52402">
    <property type="entry name" value="Adenine nucleotide alpha hydrolases-like"/>
    <property type="match status" value="1"/>
</dbReference>
<keyword evidence="9" id="KW-1185">Reference proteome</keyword>
<dbReference type="InterPro" id="IPR017932">
    <property type="entry name" value="GATase_2_dom"/>
</dbReference>
<dbReference type="PANTHER" id="PTHR43284">
    <property type="entry name" value="ASPARAGINE SYNTHETASE (GLUTAMINE-HYDROLYZING)"/>
    <property type="match status" value="1"/>
</dbReference>
<accession>A0ABW1EEZ2</accession>
<dbReference type="Pfam" id="PF00733">
    <property type="entry name" value="Asn_synthase"/>
    <property type="match status" value="1"/>
</dbReference>
<dbReference type="SUPFAM" id="SSF56235">
    <property type="entry name" value="N-terminal nucleophile aminohydrolases (Ntn hydrolases)"/>
    <property type="match status" value="1"/>
</dbReference>
<comment type="catalytic activity">
    <reaction evidence="6">
        <text>L-aspartate + L-glutamine + ATP + H2O = L-asparagine + L-glutamate + AMP + diphosphate + H(+)</text>
        <dbReference type="Rhea" id="RHEA:12228"/>
        <dbReference type="ChEBI" id="CHEBI:15377"/>
        <dbReference type="ChEBI" id="CHEBI:15378"/>
        <dbReference type="ChEBI" id="CHEBI:29985"/>
        <dbReference type="ChEBI" id="CHEBI:29991"/>
        <dbReference type="ChEBI" id="CHEBI:30616"/>
        <dbReference type="ChEBI" id="CHEBI:33019"/>
        <dbReference type="ChEBI" id="CHEBI:58048"/>
        <dbReference type="ChEBI" id="CHEBI:58359"/>
        <dbReference type="ChEBI" id="CHEBI:456215"/>
        <dbReference type="EC" id="6.3.5.4"/>
    </reaction>
</comment>
<dbReference type="RefSeq" id="WP_263337485.1">
    <property type="nucleotide sequence ID" value="NZ_JAGSYH010000004.1"/>
</dbReference>
<dbReference type="InterPro" id="IPR006426">
    <property type="entry name" value="Asn_synth_AEB"/>
</dbReference>
<sequence>MSILFGISKQQADPQMGSHLERLAHATRRYAPDGTFLGTAGTVGMGFQPYHTHEHSSLEAQPLSNNQGDMIVFDGRLDNRKHLCEQLDVENRNASDSSIVLSAFHRWGEMCFSRFVGDWALAVWFQRENALYLARDHAGTRNLYYEIAGEAITWGTYLETLLVDGCTRDLDQAYALRYLTAQPTRDSTPYLGIRSVSPAHYLKIRGQEVQQRPHWSSKTRERIHYRNDEEYADHFLSLFKQAVLRRTGPGAPILAELSGGMDSSSIVCVSDHVRNQPGASSSDLLDTVSYYDDSEPDWNETPFFIAVERQRAKQGFHIDVSRAEYGYGVPDSVYLQPGADASALSREQAFEDQIEEGNYRVILSGIGGDELLGGPPNPLPELADYAFGGRFWALWTQALSWSLVSRSPLIYTLAHTAAFIGKLYVSRFQQFHHNPPWILKSRLPSTRCLEPDDLRHVEFGHLPSALDNCVTWWNMLETLPHRFPTVLYRREYRYPYLDRDLVDYLLRVPRSRLLKPGRRRFLMRNALRGIVPVEILERKRKAFVARSLRIRFSRDRERIASLFANSALSKVNFVDVDLLRSALMGANTHQIEMWLAPMLRAVQFELWLRREDSNKTSCEFSPTSNRPSGSA</sequence>
<evidence type="ECO:0000313" key="9">
    <source>
        <dbReference type="Proteomes" id="UP001596091"/>
    </source>
</evidence>
<dbReference type="PANTHER" id="PTHR43284:SF1">
    <property type="entry name" value="ASPARAGINE SYNTHETASE"/>
    <property type="match status" value="1"/>
</dbReference>
<dbReference type="InterPro" id="IPR051786">
    <property type="entry name" value="ASN_synthetase/amidase"/>
</dbReference>
<dbReference type="PIRSF" id="PIRSF001589">
    <property type="entry name" value="Asn_synthetase_glu-h"/>
    <property type="match status" value="1"/>
</dbReference>
<feature type="domain" description="Glutamine amidotransferase type-2" evidence="7">
    <location>
        <begin position="2"/>
        <end position="207"/>
    </location>
</feature>
<keyword evidence="4" id="KW-0547">Nucleotide-binding</keyword>
<organism evidence="8 9">
    <name type="scientific">Acidicapsa dinghuensis</name>
    <dbReference type="NCBI Taxonomy" id="2218256"/>
    <lineage>
        <taxon>Bacteria</taxon>
        <taxon>Pseudomonadati</taxon>
        <taxon>Acidobacteriota</taxon>
        <taxon>Terriglobia</taxon>
        <taxon>Terriglobales</taxon>
        <taxon>Acidobacteriaceae</taxon>
        <taxon>Acidicapsa</taxon>
    </lineage>
</organism>
<keyword evidence="5" id="KW-0067">ATP-binding</keyword>
<dbReference type="InterPro" id="IPR001962">
    <property type="entry name" value="Asn_synthase"/>
</dbReference>
<comment type="pathway">
    <text evidence="1">Amino-acid biosynthesis; L-asparagine biosynthesis; L-asparagine from L-aspartate (L-Gln route): step 1/1.</text>
</comment>
<protein>
    <recommendedName>
        <fullName evidence="3">asparagine synthase (glutamine-hydrolyzing)</fullName>
        <ecNumber evidence="3">6.3.5.4</ecNumber>
    </recommendedName>
</protein>
<evidence type="ECO:0000259" key="7">
    <source>
        <dbReference type="PROSITE" id="PS51278"/>
    </source>
</evidence>
<comment type="similarity">
    <text evidence="2">Belongs to the asparagine synthetase family.</text>
</comment>
<dbReference type="InterPro" id="IPR029055">
    <property type="entry name" value="Ntn_hydrolases_N"/>
</dbReference>
<evidence type="ECO:0000256" key="5">
    <source>
        <dbReference type="ARBA" id="ARBA00022840"/>
    </source>
</evidence>
<reference evidence="9" key="1">
    <citation type="journal article" date="2019" name="Int. J. Syst. Evol. Microbiol.">
        <title>The Global Catalogue of Microorganisms (GCM) 10K type strain sequencing project: providing services to taxonomists for standard genome sequencing and annotation.</title>
        <authorList>
            <consortium name="The Broad Institute Genomics Platform"/>
            <consortium name="The Broad Institute Genome Sequencing Center for Infectious Disease"/>
            <person name="Wu L."/>
            <person name="Ma J."/>
        </authorList>
    </citation>
    <scope>NUCLEOTIDE SEQUENCE [LARGE SCALE GENOMIC DNA]</scope>
    <source>
        <strain evidence="9">JCM 4087</strain>
    </source>
</reference>
<evidence type="ECO:0000256" key="6">
    <source>
        <dbReference type="ARBA" id="ARBA00048741"/>
    </source>
</evidence>
<evidence type="ECO:0000313" key="8">
    <source>
        <dbReference type="EMBL" id="MFC5861820.1"/>
    </source>
</evidence>
<dbReference type="PROSITE" id="PS51278">
    <property type="entry name" value="GATASE_TYPE_2"/>
    <property type="match status" value="1"/>
</dbReference>
<dbReference type="InterPro" id="IPR014729">
    <property type="entry name" value="Rossmann-like_a/b/a_fold"/>
</dbReference>
<evidence type="ECO:0000256" key="4">
    <source>
        <dbReference type="ARBA" id="ARBA00022741"/>
    </source>
</evidence>
<comment type="caution">
    <text evidence="8">The sequence shown here is derived from an EMBL/GenBank/DDBJ whole genome shotgun (WGS) entry which is preliminary data.</text>
</comment>
<dbReference type="Proteomes" id="UP001596091">
    <property type="component" value="Unassembled WGS sequence"/>
</dbReference>
<evidence type="ECO:0000256" key="3">
    <source>
        <dbReference type="ARBA" id="ARBA00012737"/>
    </source>
</evidence>
<evidence type="ECO:0000256" key="1">
    <source>
        <dbReference type="ARBA" id="ARBA00005187"/>
    </source>
</evidence>
<name>A0ABW1EEZ2_9BACT</name>
<dbReference type="EMBL" id="JBHSPH010000002">
    <property type="protein sequence ID" value="MFC5861820.1"/>
    <property type="molecule type" value="Genomic_DNA"/>
</dbReference>
<dbReference type="Pfam" id="PF13537">
    <property type="entry name" value="GATase_7"/>
    <property type="match status" value="1"/>
</dbReference>
<evidence type="ECO:0000256" key="2">
    <source>
        <dbReference type="ARBA" id="ARBA00005752"/>
    </source>
</evidence>
<dbReference type="EC" id="6.3.5.4" evidence="3"/>
<dbReference type="Gene3D" id="3.40.50.620">
    <property type="entry name" value="HUPs"/>
    <property type="match status" value="1"/>
</dbReference>
<dbReference type="Gene3D" id="3.60.20.10">
    <property type="entry name" value="Glutamine Phosphoribosylpyrophosphate, subunit 1, domain 1"/>
    <property type="match status" value="1"/>
</dbReference>
<gene>
    <name evidence="8" type="ORF">ACFPT7_05915</name>
</gene>